<comment type="cofactor">
    <cofactor evidence="11">
        <name>Zn(2+)</name>
        <dbReference type="ChEBI" id="CHEBI:29105"/>
    </cofactor>
    <text evidence="11">Binds 1 zinc ion per subunit.</text>
</comment>
<feature type="binding site" evidence="11 12">
    <location>
        <position position="182"/>
    </location>
    <ligand>
        <name>Zn(2+)</name>
        <dbReference type="ChEBI" id="CHEBI:29105"/>
    </ligand>
</feature>
<dbReference type="InterPro" id="IPR026591">
    <property type="entry name" value="Sirtuin_cat_small_dom_sf"/>
</dbReference>
<evidence type="ECO:0000256" key="2">
    <source>
        <dbReference type="ARBA" id="ARBA00022679"/>
    </source>
</evidence>
<comment type="catalytic activity">
    <reaction evidence="8">
        <text>N(6)-acetyl-L-lysyl-[protein] + NAD(+) + H2O = 2''-O-acetyl-ADP-D-ribose + nicotinamide + L-lysyl-[protein]</text>
        <dbReference type="Rhea" id="RHEA:43636"/>
        <dbReference type="Rhea" id="RHEA-COMP:9752"/>
        <dbReference type="Rhea" id="RHEA-COMP:10731"/>
        <dbReference type="ChEBI" id="CHEBI:15377"/>
        <dbReference type="ChEBI" id="CHEBI:17154"/>
        <dbReference type="ChEBI" id="CHEBI:29969"/>
        <dbReference type="ChEBI" id="CHEBI:57540"/>
        <dbReference type="ChEBI" id="CHEBI:61930"/>
        <dbReference type="ChEBI" id="CHEBI:83767"/>
        <dbReference type="EC" id="2.3.1.286"/>
    </reaction>
</comment>
<protein>
    <recommendedName>
        <fullName evidence="8">NAD-dependent protein deacetylase</fullName>
        <ecNumber evidence="8">2.3.1.286</ecNumber>
    </recommendedName>
</protein>
<dbReference type="GO" id="GO:0017136">
    <property type="term" value="F:histone deacetylase activity, NAD-dependent"/>
    <property type="evidence" value="ECO:0007669"/>
    <property type="project" value="InterPro"/>
</dbReference>
<gene>
    <name evidence="14" type="ORF">CBOVIS_LOCUS7655</name>
</gene>
<keyword evidence="3 8" id="KW-0479">Metal-binding</keyword>
<feature type="binding site" evidence="11 12">
    <location>
        <position position="185"/>
    </location>
    <ligand>
        <name>Zn(2+)</name>
        <dbReference type="ChEBI" id="CHEBI:29105"/>
    </ligand>
</feature>
<dbReference type="Proteomes" id="UP000494206">
    <property type="component" value="Unassembled WGS sequence"/>
</dbReference>
<proteinExistence type="inferred from homology"/>
<evidence type="ECO:0000256" key="10">
    <source>
        <dbReference type="PIRSR" id="PIRSR037938-2"/>
    </source>
</evidence>
<evidence type="ECO:0000313" key="15">
    <source>
        <dbReference type="Proteomes" id="UP000494206"/>
    </source>
</evidence>
<feature type="binding site" evidence="10">
    <location>
        <begin position="154"/>
        <end position="157"/>
    </location>
    <ligand>
        <name>NAD(+)</name>
        <dbReference type="ChEBI" id="CHEBI:57540"/>
    </ligand>
</feature>
<dbReference type="InterPro" id="IPR003000">
    <property type="entry name" value="Sirtuin"/>
</dbReference>
<dbReference type="GO" id="GO:0008270">
    <property type="term" value="F:zinc ion binding"/>
    <property type="evidence" value="ECO:0007669"/>
    <property type="project" value="UniProtKB-UniRule"/>
</dbReference>
<feature type="binding site" evidence="10">
    <location>
        <position position="308"/>
    </location>
    <ligand>
        <name>NAD(+)</name>
        <dbReference type="ChEBI" id="CHEBI:57540"/>
    </ligand>
</feature>
<keyword evidence="2 8" id="KW-0808">Transferase</keyword>
<evidence type="ECO:0000256" key="5">
    <source>
        <dbReference type="ARBA" id="ARBA00023027"/>
    </source>
</evidence>
<evidence type="ECO:0000256" key="9">
    <source>
        <dbReference type="PIRSR" id="PIRSR037938-1"/>
    </source>
</evidence>
<dbReference type="EC" id="2.3.1.286" evidence="8"/>
<comment type="caution">
    <text evidence="14">The sequence shown here is derived from an EMBL/GenBank/DDBJ whole genome shotgun (WGS) entry which is preliminary data.</text>
</comment>
<keyword evidence="5 8" id="KW-0520">NAD</keyword>
<dbReference type="InterPro" id="IPR026590">
    <property type="entry name" value="Ssirtuin_cat_dom"/>
</dbReference>
<evidence type="ECO:0000256" key="7">
    <source>
        <dbReference type="ARBA" id="ARBA00048905"/>
    </source>
</evidence>
<evidence type="ECO:0000256" key="4">
    <source>
        <dbReference type="ARBA" id="ARBA00022833"/>
    </source>
</evidence>
<dbReference type="PIRSF" id="PIRSF037938">
    <property type="entry name" value="SIR2_euk"/>
    <property type="match status" value="1"/>
</dbReference>
<dbReference type="PANTHER" id="PTHR11085">
    <property type="entry name" value="NAD-DEPENDENT PROTEIN DEACYLASE SIRTUIN-5, MITOCHONDRIAL-RELATED"/>
    <property type="match status" value="1"/>
</dbReference>
<sequence length="342" mass="38619">MSDKEDDGENHRGRPVQNFYNKFVHTIEQALNVVAYGEHSTNGKILASTDLEGIAEYIKRKNPKNVIVMTGAGISTSAGVPDFRSPGTGLYDNLQKYNLPDSQAIFDISFFEQNPEPFFHLAKKLFPKNLKPTPAHHFVKLLDKKGMLKRWYTQNIDTLEFMVGIDDDKIVTAHGSTKTGTCRRCDKKYDIKWMTDKIHDPNILVPRCDVENCDGVVKPDIVFFGESLPRRFFSCSIQDFPNCDLLIIMGTSLVVQPFASLIHEVSENVPRLLINLNEVAKSIAGEAETGLCYAMNSNKRDVFHKSTCDDGVRRLAELLDWEIELGELICEGEVKHKHENAI</sequence>
<dbReference type="GO" id="GO:0070403">
    <property type="term" value="F:NAD+ binding"/>
    <property type="evidence" value="ECO:0007669"/>
    <property type="project" value="UniProtKB-UniRule"/>
</dbReference>
<evidence type="ECO:0000256" key="6">
    <source>
        <dbReference type="ARBA" id="ARBA00048378"/>
    </source>
</evidence>
<comment type="similarity">
    <text evidence="1 8">Belongs to the sirtuin family. Class I subfamily.</text>
</comment>
<comment type="catalytic activity">
    <reaction evidence="7">
        <text>N(6)-tetradecanoyl-L-lysyl-[protein] + NAD(+) + H2O = 2''-O-tetradecanoyl-ADP-D-ribose + nicotinamide + L-lysyl-[protein]</text>
        <dbReference type="Rhea" id="RHEA:70567"/>
        <dbReference type="Rhea" id="RHEA-COMP:9752"/>
        <dbReference type="Rhea" id="RHEA-COMP:15437"/>
        <dbReference type="ChEBI" id="CHEBI:15377"/>
        <dbReference type="ChEBI" id="CHEBI:17154"/>
        <dbReference type="ChEBI" id="CHEBI:29969"/>
        <dbReference type="ChEBI" id="CHEBI:57540"/>
        <dbReference type="ChEBI" id="CHEBI:141129"/>
        <dbReference type="ChEBI" id="CHEBI:189674"/>
    </reaction>
    <physiologicalReaction direction="left-to-right" evidence="7">
        <dbReference type="Rhea" id="RHEA:70568"/>
    </physiologicalReaction>
</comment>
<name>A0A8S1F0A0_9PELO</name>
<evidence type="ECO:0000256" key="11">
    <source>
        <dbReference type="PIRSR" id="PIRSR037938-3"/>
    </source>
</evidence>
<feature type="binding site" evidence="11 12">
    <location>
        <position position="208"/>
    </location>
    <ligand>
        <name>Zn(2+)</name>
        <dbReference type="ChEBI" id="CHEBI:29105"/>
    </ligand>
</feature>
<dbReference type="Pfam" id="PF02146">
    <property type="entry name" value="SIR2"/>
    <property type="match status" value="1"/>
</dbReference>
<evidence type="ECO:0000256" key="12">
    <source>
        <dbReference type="PROSITE-ProRule" id="PRU00236"/>
    </source>
</evidence>
<evidence type="ECO:0000256" key="1">
    <source>
        <dbReference type="ARBA" id="ARBA00006924"/>
    </source>
</evidence>
<dbReference type="InterPro" id="IPR017328">
    <property type="entry name" value="Sirtuin_class_I"/>
</dbReference>
<evidence type="ECO:0000259" key="13">
    <source>
        <dbReference type="PROSITE" id="PS50305"/>
    </source>
</evidence>
<dbReference type="Gene3D" id="3.30.1600.10">
    <property type="entry name" value="SIR2/SIRT2 'Small Domain"/>
    <property type="match status" value="1"/>
</dbReference>
<feature type="active site" description="Proton acceptor" evidence="9 12">
    <location>
        <position position="174"/>
    </location>
</feature>
<dbReference type="PROSITE" id="PS50305">
    <property type="entry name" value="SIRTUIN"/>
    <property type="match status" value="1"/>
</dbReference>
<dbReference type="Gene3D" id="3.40.50.1220">
    <property type="entry name" value="TPP-binding domain"/>
    <property type="match status" value="1"/>
</dbReference>
<dbReference type="GO" id="GO:0005634">
    <property type="term" value="C:nucleus"/>
    <property type="evidence" value="ECO:0007669"/>
    <property type="project" value="TreeGrafter"/>
</dbReference>
<feature type="domain" description="Deacetylase sirtuin-type" evidence="13">
    <location>
        <begin position="44"/>
        <end position="322"/>
    </location>
</feature>
<feature type="binding site" evidence="10">
    <location>
        <begin position="72"/>
        <end position="76"/>
    </location>
    <ligand>
        <name>NAD(+)</name>
        <dbReference type="ChEBI" id="CHEBI:57540"/>
    </ligand>
</feature>
<keyword evidence="4 8" id="KW-0862">Zinc</keyword>
<comment type="catalytic activity">
    <reaction evidence="6">
        <text>N(6)-hexadecanoyl-L-lysyl-[protein] + NAD(+) + H2O = 2''-O-hexadecanoyl-ADP-D-ribose + nicotinamide + L-lysyl-[protein]</text>
        <dbReference type="Rhea" id="RHEA:70563"/>
        <dbReference type="Rhea" id="RHEA-COMP:9752"/>
        <dbReference type="Rhea" id="RHEA-COMP:14175"/>
        <dbReference type="ChEBI" id="CHEBI:15377"/>
        <dbReference type="ChEBI" id="CHEBI:17154"/>
        <dbReference type="ChEBI" id="CHEBI:29969"/>
        <dbReference type="ChEBI" id="CHEBI:57540"/>
        <dbReference type="ChEBI" id="CHEBI:138936"/>
        <dbReference type="ChEBI" id="CHEBI:189673"/>
    </reaction>
    <physiologicalReaction direction="left-to-right" evidence="6">
        <dbReference type="Rhea" id="RHEA:70564"/>
    </physiologicalReaction>
</comment>
<keyword evidence="15" id="KW-1185">Reference proteome</keyword>
<organism evidence="14 15">
    <name type="scientific">Caenorhabditis bovis</name>
    <dbReference type="NCBI Taxonomy" id="2654633"/>
    <lineage>
        <taxon>Eukaryota</taxon>
        <taxon>Metazoa</taxon>
        <taxon>Ecdysozoa</taxon>
        <taxon>Nematoda</taxon>
        <taxon>Chromadorea</taxon>
        <taxon>Rhabditida</taxon>
        <taxon>Rhabditina</taxon>
        <taxon>Rhabditomorpha</taxon>
        <taxon>Rhabditoidea</taxon>
        <taxon>Rhabditidae</taxon>
        <taxon>Peloderinae</taxon>
        <taxon>Caenorhabditis</taxon>
    </lineage>
</organism>
<dbReference type="AlphaFoldDB" id="A0A8S1F0A0"/>
<evidence type="ECO:0000256" key="3">
    <source>
        <dbReference type="ARBA" id="ARBA00022723"/>
    </source>
</evidence>
<dbReference type="OrthoDB" id="420264at2759"/>
<feature type="binding site" evidence="10">
    <location>
        <begin position="251"/>
        <end position="252"/>
    </location>
    <ligand>
        <name>NAD(+)</name>
        <dbReference type="ChEBI" id="CHEBI:57540"/>
    </ligand>
</feature>
<dbReference type="EMBL" id="CADEPM010000004">
    <property type="protein sequence ID" value="CAB3405459.1"/>
    <property type="molecule type" value="Genomic_DNA"/>
</dbReference>
<dbReference type="InterPro" id="IPR050134">
    <property type="entry name" value="NAD-dep_sirtuin_deacylases"/>
</dbReference>
<reference evidence="14 15" key="1">
    <citation type="submission" date="2020-04" db="EMBL/GenBank/DDBJ databases">
        <authorList>
            <person name="Laetsch R D."/>
            <person name="Stevens L."/>
            <person name="Kumar S."/>
            <person name="Blaxter L. M."/>
        </authorList>
    </citation>
    <scope>NUCLEOTIDE SEQUENCE [LARGE SCALE GENOMIC DNA]</scope>
</reference>
<evidence type="ECO:0000313" key="14">
    <source>
        <dbReference type="EMBL" id="CAB3405459.1"/>
    </source>
</evidence>
<dbReference type="PANTHER" id="PTHR11085:SF6">
    <property type="entry name" value="NAD-DEPENDENT PROTEIN DEACETYLASE SIRTUIN-2"/>
    <property type="match status" value="1"/>
</dbReference>
<dbReference type="InterPro" id="IPR029035">
    <property type="entry name" value="DHS-like_NAD/FAD-binding_dom"/>
</dbReference>
<evidence type="ECO:0000256" key="8">
    <source>
        <dbReference type="PIRNR" id="PIRNR037938"/>
    </source>
</evidence>
<accession>A0A8S1F0A0</accession>
<feature type="binding site" evidence="10">
    <location>
        <begin position="82"/>
        <end position="84"/>
    </location>
    <ligand>
        <name>NAD(+)</name>
        <dbReference type="ChEBI" id="CHEBI:57540"/>
    </ligand>
</feature>
<feature type="binding site" evidence="11 12">
    <location>
        <position position="213"/>
    </location>
    <ligand>
        <name>Zn(2+)</name>
        <dbReference type="ChEBI" id="CHEBI:29105"/>
    </ligand>
</feature>
<dbReference type="SUPFAM" id="SSF52467">
    <property type="entry name" value="DHS-like NAD/FAD-binding domain"/>
    <property type="match status" value="1"/>
</dbReference>